<protein>
    <submittedName>
        <fullName evidence="2">Helix-turn-helix domain-containing protein</fullName>
    </submittedName>
</protein>
<dbReference type="InterPro" id="IPR051448">
    <property type="entry name" value="CdaR-like_regulators"/>
</dbReference>
<feature type="domain" description="PucR C-terminal helix-turn-helix" evidence="1">
    <location>
        <begin position="483"/>
        <end position="539"/>
    </location>
</feature>
<dbReference type="PANTHER" id="PTHR33744:SF17">
    <property type="entry name" value="CONSERVED PROTEIN"/>
    <property type="match status" value="1"/>
</dbReference>
<organism evidence="2 3">
    <name type="scientific">Streptomyces glycanivorans</name>
    <dbReference type="NCBI Taxonomy" id="3033808"/>
    <lineage>
        <taxon>Bacteria</taxon>
        <taxon>Bacillati</taxon>
        <taxon>Actinomycetota</taxon>
        <taxon>Actinomycetes</taxon>
        <taxon>Kitasatosporales</taxon>
        <taxon>Streptomycetaceae</taxon>
        <taxon>Streptomyces</taxon>
    </lineage>
</organism>
<dbReference type="Gene3D" id="1.10.10.2840">
    <property type="entry name" value="PucR C-terminal helix-turn-helix domain"/>
    <property type="match status" value="1"/>
</dbReference>
<dbReference type="Pfam" id="PF13556">
    <property type="entry name" value="HTH_30"/>
    <property type="match status" value="1"/>
</dbReference>
<accession>A0ABY9JK45</accession>
<dbReference type="RefSeq" id="WP_306104817.1">
    <property type="nucleotide sequence ID" value="NZ_CP120983.1"/>
</dbReference>
<evidence type="ECO:0000313" key="2">
    <source>
        <dbReference type="EMBL" id="WLQ68090.1"/>
    </source>
</evidence>
<gene>
    <name evidence="2" type="ORF">P8A20_32995</name>
</gene>
<dbReference type="Proteomes" id="UP001224433">
    <property type="component" value="Chromosome"/>
</dbReference>
<evidence type="ECO:0000313" key="3">
    <source>
        <dbReference type="Proteomes" id="UP001224433"/>
    </source>
</evidence>
<dbReference type="EMBL" id="CP120983">
    <property type="protein sequence ID" value="WLQ68090.1"/>
    <property type="molecule type" value="Genomic_DNA"/>
</dbReference>
<dbReference type="PANTHER" id="PTHR33744">
    <property type="entry name" value="CARBOHYDRATE DIACID REGULATOR"/>
    <property type="match status" value="1"/>
</dbReference>
<keyword evidence="3" id="KW-1185">Reference proteome</keyword>
<dbReference type="InterPro" id="IPR042070">
    <property type="entry name" value="PucR_C-HTH_sf"/>
</dbReference>
<proteinExistence type="predicted"/>
<dbReference type="InterPro" id="IPR025736">
    <property type="entry name" value="PucR_C-HTH_dom"/>
</dbReference>
<sequence length="552" mass="58368">MNTAGIGGTDATGTSLRRLADALGTEMMWAGARDRPIGEVVIAEPGDVLADLPGALVLAVGARGADAITVVRSAAEAGAAAVAVRAAPGEDGALTPQVKAAAERAGIALMGIAASVRWDRAEADIRGVLERGAADGTSGHRGDLFSLAQTVATLTRGVVSIEDAAHRVLAYSDSGDEADELRRRSILGRTCPEPYLAHLRQWGVYRRARTGEEVVDVEELPEMGARRRMVIGINAAGRPLGTVWVQEGTRGLAGRTEEVMRGAARLAASQLVDHWFQGDPGARLPSRAGLAHGLLTGRFNSGALAAHLGIAPNASATVVAFDLREPESGDAVSQDARRAEAAEIISVHAASYRRSAMVAQACGQVYAMLPERAAAPSSEGLLTRWAEDLVSALRHHLRTPVQAVVAGTAPRLDDIPAVKLRGHHGLQVLARTPERQVATHTALTASLMVRDVLGLLDRHSEIRHPGLDVLARHDDAHGTEMCRSLLLYLDAFGDVGRVAKDLNVHPNTLRYRVRKAVALAGLDLDDPEHRIAAMLQLRLSREEPGTSPFPGG</sequence>
<evidence type="ECO:0000259" key="1">
    <source>
        <dbReference type="Pfam" id="PF13556"/>
    </source>
</evidence>
<name>A0ABY9JK45_9ACTN</name>
<reference evidence="2 3" key="1">
    <citation type="submission" date="2023-03" db="EMBL/GenBank/DDBJ databases">
        <title>Isolation and description of six Streptomyces strains from soil environments, able to metabolize different microbial glucans.</title>
        <authorList>
            <person name="Widen T."/>
            <person name="Larsbrink J."/>
        </authorList>
    </citation>
    <scope>NUCLEOTIDE SEQUENCE [LARGE SCALE GENOMIC DNA]</scope>
    <source>
        <strain evidence="2 3">Alt3</strain>
    </source>
</reference>